<gene>
    <name evidence="4" type="ORF">DFQ27_003618</name>
</gene>
<protein>
    <recommendedName>
        <fullName evidence="2">NADH dehydrogenase [ubiquinone] 1 alpha subcomplex subunit</fullName>
    </recommendedName>
</protein>
<proteinExistence type="inferred from homology"/>
<evidence type="ECO:0000313" key="4">
    <source>
        <dbReference type="EMBL" id="KAG0260310.1"/>
    </source>
</evidence>
<comment type="function">
    <text evidence="2">Accessory subunit of the mitochondrial membrane respiratory chain NADH dehydrogenase (Complex I), that is believed not to be involved in catalysis. Complex I functions in the transfer of electrons from NADH to the respiratory chain. The immediate electron acceptor for the enzyme is believed to be ubiquinone.</text>
</comment>
<dbReference type="OrthoDB" id="274641at2759"/>
<keyword evidence="2" id="KW-0472">Membrane</keyword>
<keyword evidence="2" id="KW-0496">Mitochondrion</keyword>
<feature type="region of interest" description="Disordered" evidence="3">
    <location>
        <begin position="119"/>
        <end position="140"/>
    </location>
</feature>
<dbReference type="PANTHER" id="PTHR12910">
    <property type="entry name" value="NADH-UBIQUINONE OXIDOREDUCTASE SUBUNIT B17.2"/>
    <property type="match status" value="1"/>
</dbReference>
<reference evidence="4" key="1">
    <citation type="journal article" date="2020" name="Fungal Divers.">
        <title>Resolving the Mortierellaceae phylogeny through synthesis of multi-gene phylogenetics and phylogenomics.</title>
        <authorList>
            <person name="Vandepol N."/>
            <person name="Liber J."/>
            <person name="Desiro A."/>
            <person name="Na H."/>
            <person name="Kennedy M."/>
            <person name="Barry K."/>
            <person name="Grigoriev I.V."/>
            <person name="Miller A.N."/>
            <person name="O'Donnell K."/>
            <person name="Stajich J.E."/>
            <person name="Bonito G."/>
        </authorList>
    </citation>
    <scope>NUCLEOTIDE SEQUENCE</scope>
    <source>
        <strain evidence="4">BC1065</strain>
    </source>
</reference>
<keyword evidence="2" id="KW-0999">Mitochondrion inner membrane</keyword>
<dbReference type="Proteomes" id="UP000807716">
    <property type="component" value="Unassembled WGS sequence"/>
</dbReference>
<comment type="similarity">
    <text evidence="1 2">Belongs to the complex I NDUFA12 subunit family.</text>
</comment>
<dbReference type="AlphaFoldDB" id="A0A9P6Q488"/>
<dbReference type="GO" id="GO:0045271">
    <property type="term" value="C:respiratory chain complex I"/>
    <property type="evidence" value="ECO:0007669"/>
    <property type="project" value="InterPro"/>
</dbReference>
<keyword evidence="2" id="KW-0249">Electron transport</keyword>
<name>A0A9P6Q488_9FUNG</name>
<dbReference type="GO" id="GO:0005743">
    <property type="term" value="C:mitochondrial inner membrane"/>
    <property type="evidence" value="ECO:0007669"/>
    <property type="project" value="UniProtKB-SubCell"/>
</dbReference>
<dbReference type="Pfam" id="PF05071">
    <property type="entry name" value="NDUFA12"/>
    <property type="match status" value="1"/>
</dbReference>
<dbReference type="GO" id="GO:0006979">
    <property type="term" value="P:response to oxidative stress"/>
    <property type="evidence" value="ECO:0007669"/>
    <property type="project" value="TreeGrafter"/>
</dbReference>
<dbReference type="InterPro" id="IPR007763">
    <property type="entry name" value="NDUFA12"/>
</dbReference>
<sequence>MSSLPRTIKGFFALGPARFMRQLNNMGDTKVGTLVGVDKFGNKYFENYNESYGRNRWVEFAREDSFFTRTEYNASQVPAEWHGWLHRMLQEPPTTDKTMAAPSWGIEFTENLSGSPKAYKSYNTTKPKFSEWSPKVAKRA</sequence>
<organism evidence="4 5">
    <name type="scientific">Actinomortierella ambigua</name>
    <dbReference type="NCBI Taxonomy" id="1343610"/>
    <lineage>
        <taxon>Eukaryota</taxon>
        <taxon>Fungi</taxon>
        <taxon>Fungi incertae sedis</taxon>
        <taxon>Mucoromycota</taxon>
        <taxon>Mortierellomycotina</taxon>
        <taxon>Mortierellomycetes</taxon>
        <taxon>Mortierellales</taxon>
        <taxon>Mortierellaceae</taxon>
        <taxon>Actinomortierella</taxon>
    </lineage>
</organism>
<evidence type="ECO:0000256" key="3">
    <source>
        <dbReference type="SAM" id="MobiDB-lite"/>
    </source>
</evidence>
<dbReference type="EMBL" id="JAAAJB010000253">
    <property type="protein sequence ID" value="KAG0260310.1"/>
    <property type="molecule type" value="Genomic_DNA"/>
</dbReference>
<evidence type="ECO:0000256" key="2">
    <source>
        <dbReference type="RuleBase" id="RU363103"/>
    </source>
</evidence>
<keyword evidence="2" id="KW-0679">Respiratory chain</keyword>
<comment type="subcellular location">
    <subcellularLocation>
        <location evidence="2">Mitochondrion inner membrane</location>
        <topology evidence="2">Peripheral membrane protein</topology>
        <orientation evidence="2">Matrix side</orientation>
    </subcellularLocation>
</comment>
<keyword evidence="2" id="KW-0813">Transport</keyword>
<accession>A0A9P6Q488</accession>
<dbReference type="PANTHER" id="PTHR12910:SF2">
    <property type="entry name" value="NADH DEHYDROGENASE [UBIQUINONE] 1 ALPHA SUBCOMPLEX SUBUNIT 12"/>
    <property type="match status" value="1"/>
</dbReference>
<evidence type="ECO:0000256" key="1">
    <source>
        <dbReference type="ARBA" id="ARBA00007355"/>
    </source>
</evidence>
<comment type="caution">
    <text evidence="4">The sequence shown here is derived from an EMBL/GenBank/DDBJ whole genome shotgun (WGS) entry which is preliminary data.</text>
</comment>
<evidence type="ECO:0000313" key="5">
    <source>
        <dbReference type="Proteomes" id="UP000807716"/>
    </source>
</evidence>
<keyword evidence="5" id="KW-1185">Reference proteome</keyword>